<dbReference type="OrthoDB" id="9814238at2"/>
<feature type="domain" description="EamA" evidence="6">
    <location>
        <begin position="162"/>
        <end position="290"/>
    </location>
</feature>
<feature type="transmembrane region" description="Helical" evidence="5">
    <location>
        <begin position="249"/>
        <end position="269"/>
    </location>
</feature>
<evidence type="ECO:0000313" key="7">
    <source>
        <dbReference type="EMBL" id="MDC5743374.1"/>
    </source>
</evidence>
<reference evidence="7" key="2">
    <citation type="submission" date="2022-11" db="EMBL/GenBank/DDBJ databases">
        <title>Role of the vibriolysin VemA secreted by the emergent pathogen Vibrio europaeus in the colonization of Manila clam mucus.</title>
        <authorList>
            <person name="Martinez C."/>
            <person name="Rodriguez S."/>
            <person name="Vences A."/>
            <person name="Barja J.L."/>
            <person name="Toranzo A.E."/>
            <person name="Dubert J."/>
        </authorList>
    </citation>
    <scope>NUCLEOTIDE SEQUENCE</scope>
    <source>
        <strain evidence="7">3454</strain>
    </source>
</reference>
<dbReference type="InterPro" id="IPR000620">
    <property type="entry name" value="EamA_dom"/>
</dbReference>
<evidence type="ECO:0000256" key="2">
    <source>
        <dbReference type="ARBA" id="ARBA00022692"/>
    </source>
</evidence>
<dbReference type="EMBL" id="JAPFIT010000033">
    <property type="protein sequence ID" value="MDC5743374.1"/>
    <property type="molecule type" value="Genomic_DNA"/>
</dbReference>
<reference evidence="8 9" key="1">
    <citation type="submission" date="2016-03" db="EMBL/GenBank/DDBJ databases">
        <title>Draft genome sequence of the Vibrio tubiashii subs. europaeus.</title>
        <authorList>
            <person name="Spinard E."/>
            <person name="Dubert J."/>
            <person name="Nelson D.R."/>
            <person name="Barja J.L."/>
        </authorList>
    </citation>
    <scope>NUCLEOTIDE SEQUENCE [LARGE SCALE GENOMIC DNA]</scope>
    <source>
        <strain evidence="9">PP-638</strain>
        <strain evidence="8">PP2-638</strain>
        <plasmid evidence="8">p251_like</plasmid>
    </source>
</reference>
<comment type="subcellular location">
    <subcellularLocation>
        <location evidence="1">Membrane</location>
        <topology evidence="1">Multi-pass membrane protein</topology>
    </subcellularLocation>
</comment>
<evidence type="ECO:0000256" key="1">
    <source>
        <dbReference type="ARBA" id="ARBA00004141"/>
    </source>
</evidence>
<dbReference type="GeneID" id="78078716"/>
<feature type="transmembrane region" description="Helical" evidence="5">
    <location>
        <begin position="191"/>
        <end position="208"/>
    </location>
</feature>
<evidence type="ECO:0000313" key="9">
    <source>
        <dbReference type="Proteomes" id="UP000094761"/>
    </source>
</evidence>
<dbReference type="AlphaFoldDB" id="A0A178J3P6"/>
<evidence type="ECO:0000313" key="8">
    <source>
        <dbReference type="EMBL" id="OAM96683.1"/>
    </source>
</evidence>
<dbReference type="Proteomes" id="UP000094761">
    <property type="component" value="Unassembled WGS sequence"/>
</dbReference>
<gene>
    <name evidence="8" type="ORF">AZ468_23595</name>
    <name evidence="7" type="ORF">OPW20_25245</name>
</gene>
<accession>A0A178J3P6</accession>
<dbReference type="InterPro" id="IPR050638">
    <property type="entry name" value="AA-Vitamin_Transporters"/>
</dbReference>
<sequence length="312" mass="34287">MLRSDRERGTIEMVIAMLLSGTIGYFVLSSEQPFWHVVFFRCLIGAGSLLVYMLITQSLRFPTLEAGAVAFILLGGVTLVGNWVLLFASFAHVPFSIATIAYHMQPILLVILSAFLSHQLPSRHIIFWLFMAVIGLGLVVGLTPRELWHMMRTDSLSVSLFWGVILALGAAMLYAITTLLTKHVSHIPSPMIALIHVLTGCVLLLPMVDFQHLPTEAGQWGDLLVLGTLNTGVLYILLYSAFQKLTTTLIAALSFIYPVTALVVDYFAFGHAVNVLQVTGIVLILLAVCAVKFNWKLSRLMPGCALKNDSSE</sequence>
<dbReference type="Pfam" id="PF00892">
    <property type="entry name" value="EamA"/>
    <property type="match status" value="2"/>
</dbReference>
<geneLocation type="plasmid" evidence="8">
    <name>p251_like</name>
</geneLocation>
<feature type="transmembrane region" description="Helical" evidence="5">
    <location>
        <begin position="220"/>
        <end position="242"/>
    </location>
</feature>
<evidence type="ECO:0000256" key="3">
    <source>
        <dbReference type="ARBA" id="ARBA00022989"/>
    </source>
</evidence>
<feature type="domain" description="EamA" evidence="6">
    <location>
        <begin position="13"/>
        <end position="140"/>
    </location>
</feature>
<feature type="transmembrane region" description="Helical" evidence="5">
    <location>
        <begin position="34"/>
        <end position="55"/>
    </location>
</feature>
<dbReference type="PANTHER" id="PTHR32322:SF9">
    <property type="entry name" value="AMINO-ACID METABOLITE EFFLUX PUMP-RELATED"/>
    <property type="match status" value="1"/>
</dbReference>
<feature type="transmembrane region" description="Helical" evidence="5">
    <location>
        <begin position="67"/>
        <end position="91"/>
    </location>
</feature>
<name>A0A178J3P6_9VIBR</name>
<evidence type="ECO:0000259" key="6">
    <source>
        <dbReference type="Pfam" id="PF00892"/>
    </source>
</evidence>
<dbReference type="SUPFAM" id="SSF103481">
    <property type="entry name" value="Multidrug resistance efflux transporter EmrE"/>
    <property type="match status" value="2"/>
</dbReference>
<keyword evidence="3 5" id="KW-1133">Transmembrane helix</keyword>
<keyword evidence="8" id="KW-0614">Plasmid</keyword>
<feature type="transmembrane region" description="Helical" evidence="5">
    <location>
        <begin position="9"/>
        <end position="28"/>
    </location>
</feature>
<protein>
    <submittedName>
        <fullName evidence="7">DMT family transporter</fullName>
    </submittedName>
</protein>
<dbReference type="RefSeq" id="WP_069669707.1">
    <property type="nucleotide sequence ID" value="NZ_JAPFIM010000025.1"/>
</dbReference>
<dbReference type="GO" id="GO:0016020">
    <property type="term" value="C:membrane"/>
    <property type="evidence" value="ECO:0007669"/>
    <property type="project" value="UniProtKB-SubCell"/>
</dbReference>
<proteinExistence type="predicted"/>
<evidence type="ECO:0000256" key="4">
    <source>
        <dbReference type="ARBA" id="ARBA00023136"/>
    </source>
</evidence>
<evidence type="ECO:0000313" key="10">
    <source>
        <dbReference type="Proteomes" id="UP001150001"/>
    </source>
</evidence>
<feature type="transmembrane region" description="Helical" evidence="5">
    <location>
        <begin position="125"/>
        <end position="144"/>
    </location>
</feature>
<feature type="transmembrane region" description="Helical" evidence="5">
    <location>
        <begin position="156"/>
        <end position="179"/>
    </location>
</feature>
<dbReference type="EMBL" id="LUAX01000008">
    <property type="protein sequence ID" value="OAM96683.1"/>
    <property type="molecule type" value="Genomic_DNA"/>
</dbReference>
<feature type="transmembrane region" description="Helical" evidence="5">
    <location>
        <begin position="275"/>
        <end position="293"/>
    </location>
</feature>
<comment type="caution">
    <text evidence="8">The sequence shown here is derived from an EMBL/GenBank/DDBJ whole genome shotgun (WGS) entry which is preliminary data.</text>
</comment>
<feature type="transmembrane region" description="Helical" evidence="5">
    <location>
        <begin position="97"/>
        <end position="116"/>
    </location>
</feature>
<keyword evidence="2 5" id="KW-0812">Transmembrane</keyword>
<keyword evidence="10" id="KW-1185">Reference proteome</keyword>
<dbReference type="PANTHER" id="PTHR32322">
    <property type="entry name" value="INNER MEMBRANE TRANSPORTER"/>
    <property type="match status" value="1"/>
</dbReference>
<keyword evidence="4 5" id="KW-0472">Membrane</keyword>
<evidence type="ECO:0000256" key="5">
    <source>
        <dbReference type="SAM" id="Phobius"/>
    </source>
</evidence>
<organism evidence="8 9">
    <name type="scientific">Vibrio europaeus</name>
    <dbReference type="NCBI Taxonomy" id="300876"/>
    <lineage>
        <taxon>Bacteria</taxon>
        <taxon>Pseudomonadati</taxon>
        <taxon>Pseudomonadota</taxon>
        <taxon>Gammaproteobacteria</taxon>
        <taxon>Vibrionales</taxon>
        <taxon>Vibrionaceae</taxon>
        <taxon>Vibrio</taxon>
        <taxon>Vibrio oreintalis group</taxon>
    </lineage>
</organism>
<dbReference type="Proteomes" id="UP001150001">
    <property type="component" value="Unassembled WGS sequence"/>
</dbReference>
<dbReference type="InterPro" id="IPR037185">
    <property type="entry name" value="EmrE-like"/>
</dbReference>